<dbReference type="AlphaFoldDB" id="A0A3P8BFM7"/>
<evidence type="ECO:0000256" key="1">
    <source>
        <dbReference type="SAM" id="MobiDB-lite"/>
    </source>
</evidence>
<reference evidence="2 3" key="1">
    <citation type="submission" date="2018-11" db="EMBL/GenBank/DDBJ databases">
        <authorList>
            <consortium name="Pathogen Informatics"/>
        </authorList>
    </citation>
    <scope>NUCLEOTIDE SEQUENCE [LARGE SCALE GENOMIC DNA]</scope>
    <source>
        <strain evidence="2 3">Zambia</strain>
    </source>
</reference>
<dbReference type="Proteomes" id="UP000277204">
    <property type="component" value="Unassembled WGS sequence"/>
</dbReference>
<feature type="region of interest" description="Disordered" evidence="1">
    <location>
        <begin position="95"/>
        <end position="122"/>
    </location>
</feature>
<dbReference type="EMBL" id="UZAI01009110">
    <property type="protein sequence ID" value="VDP03894.1"/>
    <property type="molecule type" value="Genomic_DNA"/>
</dbReference>
<feature type="compositionally biased region" description="Pro residues" evidence="1">
    <location>
        <begin position="103"/>
        <end position="119"/>
    </location>
</feature>
<evidence type="ECO:0000313" key="3">
    <source>
        <dbReference type="Proteomes" id="UP000277204"/>
    </source>
</evidence>
<evidence type="ECO:0000313" key="2">
    <source>
        <dbReference type="EMBL" id="VDP03894.1"/>
    </source>
</evidence>
<accession>A0A3P8BFM7</accession>
<organism evidence="2 3">
    <name type="scientific">Schistosoma margrebowiei</name>
    <dbReference type="NCBI Taxonomy" id="48269"/>
    <lineage>
        <taxon>Eukaryota</taxon>
        <taxon>Metazoa</taxon>
        <taxon>Spiralia</taxon>
        <taxon>Lophotrochozoa</taxon>
        <taxon>Platyhelminthes</taxon>
        <taxon>Trematoda</taxon>
        <taxon>Digenea</taxon>
        <taxon>Strigeidida</taxon>
        <taxon>Schistosomatoidea</taxon>
        <taxon>Schistosomatidae</taxon>
        <taxon>Schistosoma</taxon>
    </lineage>
</organism>
<protein>
    <submittedName>
        <fullName evidence="2">Uncharacterized protein</fullName>
    </submittedName>
</protein>
<sequence>MLAFQLLQHGPTVGSNFSALNGLTLARRGLSDNNSNNNNSPGVFTVHPMVTLGTDNKLVGVNLPPTSCNFASQLKGNLLCSQNSNNNVNNGVMNTTFVAPHSSLPPPPPPPDQPLPPLPNLSSDLNNTSNRLLINTSLSPVFPYAVTAAAVSSSFASQAYPNENSFILSIGMLYIPIDIYLSVHPYI</sequence>
<proteinExistence type="predicted"/>
<name>A0A3P8BFM7_9TREM</name>
<keyword evidence="3" id="KW-1185">Reference proteome</keyword>
<gene>
    <name evidence="2" type="ORF">SMRZ_LOCUS13096</name>
</gene>